<proteinExistence type="predicted"/>
<dbReference type="EMBL" id="JBDIME010000019">
    <property type="protein sequence ID" value="MEN2791667.1"/>
    <property type="molecule type" value="Genomic_DNA"/>
</dbReference>
<dbReference type="Proteomes" id="UP001419910">
    <property type="component" value="Unassembled WGS sequence"/>
</dbReference>
<gene>
    <name evidence="1" type="ORF">ABC974_18700</name>
</gene>
<evidence type="ECO:0000313" key="1">
    <source>
        <dbReference type="EMBL" id="MEN2791667.1"/>
    </source>
</evidence>
<reference evidence="1 2" key="1">
    <citation type="submission" date="2024-05" db="EMBL/GenBank/DDBJ databases">
        <authorList>
            <person name="Liu Q."/>
            <person name="Xin Y.-H."/>
        </authorList>
    </citation>
    <scope>NUCLEOTIDE SEQUENCE [LARGE SCALE GENOMIC DNA]</scope>
    <source>
        <strain evidence="1 2">CGMCC 1.10181</strain>
    </source>
</reference>
<dbReference type="SUPFAM" id="SSF69279">
    <property type="entry name" value="Phage tail proteins"/>
    <property type="match status" value="1"/>
</dbReference>
<evidence type="ECO:0000313" key="2">
    <source>
        <dbReference type="Proteomes" id="UP001419910"/>
    </source>
</evidence>
<organism evidence="1 2">
    <name type="scientific">Sphingomonas oligophenolica</name>
    <dbReference type="NCBI Taxonomy" id="301154"/>
    <lineage>
        <taxon>Bacteria</taxon>
        <taxon>Pseudomonadati</taxon>
        <taxon>Pseudomonadota</taxon>
        <taxon>Alphaproteobacteria</taxon>
        <taxon>Sphingomonadales</taxon>
        <taxon>Sphingomonadaceae</taxon>
        <taxon>Sphingomonas</taxon>
    </lineage>
</organism>
<dbReference type="Pfam" id="PF05954">
    <property type="entry name" value="Phage_GPD"/>
    <property type="match status" value="1"/>
</dbReference>
<accession>A0ABU9Y777</accession>
<dbReference type="RefSeq" id="WP_343892082.1">
    <property type="nucleotide sequence ID" value="NZ_BAAAEH010000050.1"/>
</dbReference>
<keyword evidence="2" id="KW-1185">Reference proteome</keyword>
<comment type="caution">
    <text evidence="1">The sequence shown here is derived from an EMBL/GenBank/DDBJ whole genome shotgun (WGS) entry which is preliminary data.</text>
</comment>
<name>A0ABU9Y777_9SPHN</name>
<protein>
    <submittedName>
        <fullName evidence="1">Contractile injection system protein, VgrG/Pvc8 family</fullName>
    </submittedName>
</protein>
<sequence>MSAEVARLPMRPARPSIAIEDKRDAKLEAALLRYELTDSIEGMARAELVFGNWGGDDKPGFQYFDRKTIEFGKKIKVGIGDDSILFEGRITAIAAAFPEGEAARITVFAEDRLQDLRMTRRTRCFAQSSLGDVVRKIAQEHGLQAQIDTRAPAVPLLAQLNQTDLAFLFDTARRFDADIFVQGTTLHAAPARTQEGVALAWAGTLRSFHVLADLAQQRSAVVASGWDVSGKEGVSHRGVKDAIQPELNGDTAGGDILVQALGERVDTLAHGLPRSADEAKQLAEASYRHMARGFVTGEGTCETDVKLRAGVKLDLTGLGPLFEGSYRAIAVTHLYDPEHGARTEFRCNRPGIKPL</sequence>